<dbReference type="InterPro" id="IPR038726">
    <property type="entry name" value="PDDEXK_AddAB-type"/>
</dbReference>
<keyword evidence="2" id="KW-0547">Nucleotide-binding</keyword>
<evidence type="ECO:0000256" key="4">
    <source>
        <dbReference type="SAM" id="MobiDB-lite"/>
    </source>
</evidence>
<organism evidence="6 7">
    <name type="scientific">Streptomyces macrosporus</name>
    <dbReference type="NCBI Taxonomy" id="44032"/>
    <lineage>
        <taxon>Bacteria</taxon>
        <taxon>Bacillati</taxon>
        <taxon>Actinomycetota</taxon>
        <taxon>Actinomycetes</taxon>
        <taxon>Kitasatosporales</taxon>
        <taxon>Streptomycetaceae</taxon>
        <taxon>Streptomyces</taxon>
    </lineage>
</organism>
<feature type="domain" description="PD-(D/E)XK endonuclease-like" evidence="5">
    <location>
        <begin position="301"/>
        <end position="537"/>
    </location>
</feature>
<keyword evidence="2" id="KW-0347">Helicase</keyword>
<accession>A0ABN3JXS8</accession>
<protein>
    <recommendedName>
        <fullName evidence="5">PD-(D/E)XK endonuclease-like domain-containing protein</fullName>
    </recommendedName>
</protein>
<dbReference type="Proteomes" id="UP001501638">
    <property type="component" value="Unassembled WGS sequence"/>
</dbReference>
<evidence type="ECO:0000259" key="5">
    <source>
        <dbReference type="Pfam" id="PF12705"/>
    </source>
</evidence>
<evidence type="ECO:0000256" key="2">
    <source>
        <dbReference type="ARBA" id="ARBA00022806"/>
    </source>
</evidence>
<keyword evidence="2" id="KW-0067">ATP-binding</keyword>
<keyword evidence="7" id="KW-1185">Reference proteome</keyword>
<dbReference type="Pfam" id="PF12705">
    <property type="entry name" value="PDDEXK_1"/>
    <property type="match status" value="1"/>
</dbReference>
<keyword evidence="3" id="KW-0234">DNA repair</keyword>
<dbReference type="EMBL" id="BAAASZ010000020">
    <property type="protein sequence ID" value="GAA2442577.1"/>
    <property type="molecule type" value="Genomic_DNA"/>
</dbReference>
<name>A0ABN3JXS8_9ACTN</name>
<evidence type="ECO:0000256" key="3">
    <source>
        <dbReference type="ARBA" id="ARBA00023204"/>
    </source>
</evidence>
<proteinExistence type="predicted"/>
<dbReference type="RefSeq" id="WP_344322596.1">
    <property type="nucleotide sequence ID" value="NZ_BAAASZ010000020.1"/>
</dbReference>
<comment type="caution">
    <text evidence="6">The sequence shown here is derived from an EMBL/GenBank/DDBJ whole genome shotgun (WGS) entry which is preliminary data.</text>
</comment>
<evidence type="ECO:0000313" key="7">
    <source>
        <dbReference type="Proteomes" id="UP001501638"/>
    </source>
</evidence>
<reference evidence="6 7" key="1">
    <citation type="journal article" date="2019" name="Int. J. Syst. Evol. Microbiol.">
        <title>The Global Catalogue of Microorganisms (GCM) 10K type strain sequencing project: providing services to taxonomists for standard genome sequencing and annotation.</title>
        <authorList>
            <consortium name="The Broad Institute Genomics Platform"/>
            <consortium name="The Broad Institute Genome Sequencing Center for Infectious Disease"/>
            <person name="Wu L."/>
            <person name="Ma J."/>
        </authorList>
    </citation>
    <scope>NUCLEOTIDE SEQUENCE [LARGE SCALE GENOMIC DNA]</scope>
    <source>
        <strain evidence="6 7">JCM 6305</strain>
    </source>
</reference>
<evidence type="ECO:0000256" key="1">
    <source>
        <dbReference type="ARBA" id="ARBA00022763"/>
    </source>
</evidence>
<evidence type="ECO:0000313" key="6">
    <source>
        <dbReference type="EMBL" id="GAA2442577.1"/>
    </source>
</evidence>
<sequence>MSLRLPPPGTNGDIRLIRTSLPLLREDPQDCPRGNALRARALLGQVPPRSRGKPLEDFALGPVMRVLDAIEHDGQDVDSALTRLLKNQKYHAGHASWAKSAIRSYLLARTAREAERRALGRPPTLPVRAQWTAITQSEAPDARGAIRYERTAWGRRYTSADGSERELWLLSVNSVKEDRPPAEIAEAAAVAVTGMPSQSAFRDIFRPAPGSTVRPQRVRIVGVGCGSGDHDVLADWDADEVERRFTEHAKPVLRRVVDDDRLNPGSSCTRCEGLVACEQPPRAPGVLGVPGPRRPRARRSVSASDLRVHARCPAQFHLTRVLHLRSGTPESEPVRRGRAVDEWLNLRHEDGCCRTAPLPDALPGLSSAELPTALALLAEHQRACPLDDLPSDEVVRVQPRLTAYDPELDVVLIADPDLLYTRSGGWIWHETKTAAKPPWEGRALLETYPQLAFAVLMMSAGVPGGDPRRSLIELEVLYLDAEGAGKSRCEEIDPGDPDTRAEARRIIARLAGPWAVDETYAPTPGGHCGGCEVLAHCEAGRAHLEAR</sequence>
<feature type="region of interest" description="Disordered" evidence="4">
    <location>
        <begin position="285"/>
        <end position="304"/>
    </location>
</feature>
<keyword evidence="2" id="KW-0378">Hydrolase</keyword>
<gene>
    <name evidence="6" type="ORF">GCM10010405_27620</name>
</gene>
<keyword evidence="1" id="KW-0227">DNA damage</keyword>